<evidence type="ECO:0000256" key="1">
    <source>
        <dbReference type="SAM" id="SignalP"/>
    </source>
</evidence>
<name>A0A091DSI6_FUKDA</name>
<gene>
    <name evidence="2" type="ORF">H920_03481</name>
</gene>
<evidence type="ECO:0000313" key="3">
    <source>
        <dbReference type="Proteomes" id="UP000028990"/>
    </source>
</evidence>
<sequence>MKLGGILIAFLSHLSDGLGLISHQELSPPLLSQTPRAQAALKDKRLCSPHLPWGKWLIGGHAWGHLDEPLRCMEKLISLQKAQLAGWTGSSASHRAEEDTLEAQSPVPVLPQQAAKVSRCLASPGPIRNDVHRKSNLAALHVRKVGTRKINLASGAAGRVNVHVAVYRKKGRGLALGRQGGT</sequence>
<evidence type="ECO:0000313" key="2">
    <source>
        <dbReference type="EMBL" id="KFO35114.1"/>
    </source>
</evidence>
<feature type="chain" id="PRO_5001871912" evidence="1">
    <location>
        <begin position="18"/>
        <end position="182"/>
    </location>
</feature>
<organism evidence="2 3">
    <name type="scientific">Fukomys damarensis</name>
    <name type="common">Damaraland mole rat</name>
    <name type="synonym">Cryptomys damarensis</name>
    <dbReference type="NCBI Taxonomy" id="885580"/>
    <lineage>
        <taxon>Eukaryota</taxon>
        <taxon>Metazoa</taxon>
        <taxon>Chordata</taxon>
        <taxon>Craniata</taxon>
        <taxon>Vertebrata</taxon>
        <taxon>Euteleostomi</taxon>
        <taxon>Mammalia</taxon>
        <taxon>Eutheria</taxon>
        <taxon>Euarchontoglires</taxon>
        <taxon>Glires</taxon>
        <taxon>Rodentia</taxon>
        <taxon>Hystricomorpha</taxon>
        <taxon>Bathyergidae</taxon>
        <taxon>Fukomys</taxon>
    </lineage>
</organism>
<keyword evidence="1" id="KW-0732">Signal</keyword>
<keyword evidence="3" id="KW-1185">Reference proteome</keyword>
<accession>A0A091DSI6</accession>
<dbReference type="EMBL" id="KN121887">
    <property type="protein sequence ID" value="KFO35114.1"/>
    <property type="molecule type" value="Genomic_DNA"/>
</dbReference>
<reference evidence="2 3" key="1">
    <citation type="submission" date="2013-11" db="EMBL/GenBank/DDBJ databases">
        <title>The Damaraland mole rat (Fukomys damarensis) genome and evolution of African mole rats.</title>
        <authorList>
            <person name="Gladyshev V.N."/>
            <person name="Fang X."/>
        </authorList>
    </citation>
    <scope>NUCLEOTIDE SEQUENCE [LARGE SCALE GENOMIC DNA]</scope>
    <source>
        <tissue evidence="2">Liver</tissue>
    </source>
</reference>
<dbReference type="AlphaFoldDB" id="A0A091DSI6"/>
<feature type="signal peptide" evidence="1">
    <location>
        <begin position="1"/>
        <end position="17"/>
    </location>
</feature>
<protein>
    <submittedName>
        <fullName evidence="2">Uncharacterized protein</fullName>
    </submittedName>
</protein>
<dbReference type="Proteomes" id="UP000028990">
    <property type="component" value="Unassembled WGS sequence"/>
</dbReference>
<proteinExistence type="predicted"/>